<protein>
    <submittedName>
        <fullName evidence="2">Uncharacterized protein</fullName>
    </submittedName>
</protein>
<dbReference type="EMBL" id="JASCZI010030388">
    <property type="protein sequence ID" value="MED6122090.1"/>
    <property type="molecule type" value="Genomic_DNA"/>
</dbReference>
<evidence type="ECO:0000313" key="3">
    <source>
        <dbReference type="Proteomes" id="UP001341840"/>
    </source>
</evidence>
<keyword evidence="3" id="KW-1185">Reference proteome</keyword>
<accession>A0ABU6RDH7</accession>
<reference evidence="2 3" key="1">
    <citation type="journal article" date="2023" name="Plants (Basel)">
        <title>Bridging the Gap: Combining Genomics and Transcriptomics Approaches to Understand Stylosanthes scabra, an Orphan Legume from the Brazilian Caatinga.</title>
        <authorList>
            <person name="Ferreira-Neto J.R.C."/>
            <person name="da Silva M.D."/>
            <person name="Binneck E."/>
            <person name="de Melo N.F."/>
            <person name="da Silva R.H."/>
            <person name="de Melo A.L.T.M."/>
            <person name="Pandolfi V."/>
            <person name="Bustamante F.O."/>
            <person name="Brasileiro-Vidal A.C."/>
            <person name="Benko-Iseppon A.M."/>
        </authorList>
    </citation>
    <scope>NUCLEOTIDE SEQUENCE [LARGE SCALE GENOMIC DNA]</scope>
    <source>
        <tissue evidence="2">Leaves</tissue>
    </source>
</reference>
<proteinExistence type="predicted"/>
<dbReference type="Gene3D" id="3.60.10.10">
    <property type="entry name" value="Endonuclease/exonuclease/phosphatase"/>
    <property type="match status" value="1"/>
</dbReference>
<gene>
    <name evidence="2" type="ORF">PIB30_036604</name>
</gene>
<feature type="region of interest" description="Disordered" evidence="1">
    <location>
        <begin position="1"/>
        <end position="20"/>
    </location>
</feature>
<name>A0ABU6RDH7_9FABA</name>
<dbReference type="InterPro" id="IPR036691">
    <property type="entry name" value="Endo/exonu/phosph_ase_sf"/>
</dbReference>
<dbReference type="Proteomes" id="UP001341840">
    <property type="component" value="Unassembled WGS sequence"/>
</dbReference>
<evidence type="ECO:0000256" key="1">
    <source>
        <dbReference type="SAM" id="MobiDB-lite"/>
    </source>
</evidence>
<evidence type="ECO:0000313" key="2">
    <source>
        <dbReference type="EMBL" id="MED6122090.1"/>
    </source>
</evidence>
<sequence length="333" mass="37268">MVSNSSDNGSGRRRIHEGTRYANGAVAGLNSGGSPTCTKALEDNGLTEEVFRESHMGPKSGLQKETLEESNKHLWAIELVGNEMENEVGIRGQVNLQLEERYVLEEGSILEPLDSEGNNKKGVAKRKLEEEGVEERKKSREAHEVQNWVLEDSEEIEDESEWEAGKAWDSCKKVGLIARDEAKATKYLQDDGEETIAQLAINVGARGIKGEGKMAVVNEMVRKNEIRFLALVETKTSRLKEYENFLQVTRVTKGARWIGLEGLVEGISETLIIYEVYAPNLVVERRAVWKELLAYKQQIGLPALAFGDFNEVLRKEERSSSKGSLVGIRDFNE</sequence>
<organism evidence="2 3">
    <name type="scientific">Stylosanthes scabra</name>
    <dbReference type="NCBI Taxonomy" id="79078"/>
    <lineage>
        <taxon>Eukaryota</taxon>
        <taxon>Viridiplantae</taxon>
        <taxon>Streptophyta</taxon>
        <taxon>Embryophyta</taxon>
        <taxon>Tracheophyta</taxon>
        <taxon>Spermatophyta</taxon>
        <taxon>Magnoliopsida</taxon>
        <taxon>eudicotyledons</taxon>
        <taxon>Gunneridae</taxon>
        <taxon>Pentapetalae</taxon>
        <taxon>rosids</taxon>
        <taxon>fabids</taxon>
        <taxon>Fabales</taxon>
        <taxon>Fabaceae</taxon>
        <taxon>Papilionoideae</taxon>
        <taxon>50 kb inversion clade</taxon>
        <taxon>dalbergioids sensu lato</taxon>
        <taxon>Dalbergieae</taxon>
        <taxon>Pterocarpus clade</taxon>
        <taxon>Stylosanthes</taxon>
    </lineage>
</organism>
<comment type="caution">
    <text evidence="2">The sequence shown here is derived from an EMBL/GenBank/DDBJ whole genome shotgun (WGS) entry which is preliminary data.</text>
</comment>